<reference evidence="2 3" key="1">
    <citation type="journal article" date="2016" name="Mol. Biol. Evol.">
        <title>Comparative Genomics of Early-Diverging Mushroom-Forming Fungi Provides Insights into the Origins of Lignocellulose Decay Capabilities.</title>
        <authorList>
            <person name="Nagy L.G."/>
            <person name="Riley R."/>
            <person name="Tritt A."/>
            <person name="Adam C."/>
            <person name="Daum C."/>
            <person name="Floudas D."/>
            <person name="Sun H."/>
            <person name="Yadav J.S."/>
            <person name="Pangilinan J."/>
            <person name="Larsson K.H."/>
            <person name="Matsuura K."/>
            <person name="Barry K."/>
            <person name="Labutti K."/>
            <person name="Kuo R."/>
            <person name="Ohm R.A."/>
            <person name="Bhattacharya S.S."/>
            <person name="Shirouzu T."/>
            <person name="Yoshinaga Y."/>
            <person name="Martin F.M."/>
            <person name="Grigoriev I.V."/>
            <person name="Hibbett D.S."/>
        </authorList>
    </citation>
    <scope>NUCLEOTIDE SEQUENCE [LARGE SCALE GENOMIC DNA]</scope>
    <source>
        <strain evidence="2 3">CBS 109695</strain>
    </source>
</reference>
<sequence>MAIISLLRDAANKIRRKPAADTKKTLSPFAKVKHLSAEYLSQLHVLEMKKAYRVSNPEPDVCKVKCGEVHDKWNGSFHHQYIDTPEPRQATNLIEVEFAARQSLCYGSKPDLEAMFPVLSTYGPGTSISSSSTKSTGTLLPSASASSSYPPAVLPESDSWIPFQHSSSIADEVMNASSSSSTIASTPEELARAVSGVSFKFAESRETSQAVSIQPAASFVDVIERAEPIPSAPQAPVQPTASLPIAKKSVELTNSDSFEKSNAEEHKRMELSMSPAPDGGISISTSTSFRQWRRAAGARMAIARIGDSPNAVMEDMPARFEGVDRSAMLHRAPASVSSLSSSGSHQSAKGSRVAKAHLGDDRNTERADIPLRSKPTYSVLIAGSRRVEAYIEIANHKAAVLEKHLATLKQNAARDRANVPSSVSAALSGVPAYVSTRVQPTVPGNNDSSRPASVTGLIGGVQRLSATKVPVVAPPVQRSPVAGPSKVIHAVNIKESYITSNSNISRSASVTGPIGRVKRLPANKISVAAPPVQKAPIARPSKVFRTGGVIGPIGNAPRLSPRLLTKVNTSPAAPAAPKSILTQRRPHVLKDKENIPSPALLAPSAPKGHKRSLALARRPLLLIIPLPSTGPRRSISASRGFLP</sequence>
<dbReference type="AlphaFoldDB" id="A0A166JP08"/>
<dbReference type="Proteomes" id="UP000076532">
    <property type="component" value="Unassembled WGS sequence"/>
</dbReference>
<feature type="compositionally biased region" description="Low complexity" evidence="1">
    <location>
        <begin position="335"/>
        <end position="351"/>
    </location>
</feature>
<dbReference type="EMBL" id="KV417550">
    <property type="protein sequence ID" value="KZP21064.1"/>
    <property type="molecule type" value="Genomic_DNA"/>
</dbReference>
<feature type="region of interest" description="Disordered" evidence="1">
    <location>
        <begin position="334"/>
        <end position="367"/>
    </location>
</feature>
<feature type="compositionally biased region" description="Basic and acidic residues" evidence="1">
    <location>
        <begin position="357"/>
        <end position="367"/>
    </location>
</feature>
<accession>A0A166JP08</accession>
<keyword evidence="3" id="KW-1185">Reference proteome</keyword>
<feature type="region of interest" description="Disordered" evidence="1">
    <location>
        <begin position="126"/>
        <end position="148"/>
    </location>
</feature>
<evidence type="ECO:0000313" key="3">
    <source>
        <dbReference type="Proteomes" id="UP000076532"/>
    </source>
</evidence>
<proteinExistence type="predicted"/>
<evidence type="ECO:0000256" key="1">
    <source>
        <dbReference type="SAM" id="MobiDB-lite"/>
    </source>
</evidence>
<evidence type="ECO:0000313" key="2">
    <source>
        <dbReference type="EMBL" id="KZP21064.1"/>
    </source>
</evidence>
<name>A0A166JP08_9AGAM</name>
<gene>
    <name evidence="2" type="ORF">FIBSPDRAFT_1044427</name>
</gene>
<dbReference type="OrthoDB" id="10687939at2759"/>
<organism evidence="2 3">
    <name type="scientific">Athelia psychrophila</name>
    <dbReference type="NCBI Taxonomy" id="1759441"/>
    <lineage>
        <taxon>Eukaryota</taxon>
        <taxon>Fungi</taxon>
        <taxon>Dikarya</taxon>
        <taxon>Basidiomycota</taxon>
        <taxon>Agaricomycotina</taxon>
        <taxon>Agaricomycetes</taxon>
        <taxon>Agaricomycetidae</taxon>
        <taxon>Atheliales</taxon>
        <taxon>Atheliaceae</taxon>
        <taxon>Athelia</taxon>
    </lineage>
</organism>
<protein>
    <submittedName>
        <fullName evidence="2">Uncharacterized protein</fullName>
    </submittedName>
</protein>